<dbReference type="FunFam" id="3.30.559.10:FF:000023">
    <property type="entry name" value="Non-ribosomal peptide synthetase"/>
    <property type="match status" value="2"/>
</dbReference>
<evidence type="ECO:0000256" key="3">
    <source>
        <dbReference type="ARBA" id="ARBA00007380"/>
    </source>
</evidence>
<dbReference type="InterPro" id="IPR009081">
    <property type="entry name" value="PP-bd_ACP"/>
</dbReference>
<dbReference type="Gene3D" id="3.30.300.30">
    <property type="match status" value="1"/>
</dbReference>
<protein>
    <recommendedName>
        <fullName evidence="4">Phenyloxazoline synthase MbtB</fullName>
    </recommendedName>
    <alternativeName>
        <fullName evidence="8">Mycobactin synthetase protein B</fullName>
    </alternativeName>
</protein>
<dbReference type="SMART" id="SM00823">
    <property type="entry name" value="PKS_PP"/>
    <property type="match status" value="3"/>
</dbReference>
<dbReference type="GO" id="GO:0044550">
    <property type="term" value="P:secondary metabolite biosynthetic process"/>
    <property type="evidence" value="ECO:0007669"/>
    <property type="project" value="TreeGrafter"/>
</dbReference>
<dbReference type="FunFam" id="2.30.38.10:FF:000001">
    <property type="entry name" value="Non-ribosomal peptide synthetase PvdI"/>
    <property type="match status" value="1"/>
</dbReference>
<dbReference type="PROSITE" id="PS50075">
    <property type="entry name" value="CARRIER"/>
    <property type="match status" value="2"/>
</dbReference>
<evidence type="ECO:0000259" key="9">
    <source>
        <dbReference type="PROSITE" id="PS50075"/>
    </source>
</evidence>
<dbReference type="CDD" id="cd12114">
    <property type="entry name" value="A_NRPS_TlmIV_like"/>
    <property type="match status" value="1"/>
</dbReference>
<organism evidence="10 11">
    <name type="scientific">Micromonospora viridifaciens</name>
    <dbReference type="NCBI Taxonomy" id="1881"/>
    <lineage>
        <taxon>Bacteria</taxon>
        <taxon>Bacillati</taxon>
        <taxon>Actinomycetota</taxon>
        <taxon>Actinomycetes</taxon>
        <taxon>Micromonosporales</taxon>
        <taxon>Micromonosporaceae</taxon>
        <taxon>Micromonospora</taxon>
    </lineage>
</organism>
<dbReference type="GO" id="GO:0043041">
    <property type="term" value="P:amino acid activation for nonribosomal peptide biosynthetic process"/>
    <property type="evidence" value="ECO:0007669"/>
    <property type="project" value="TreeGrafter"/>
</dbReference>
<keyword evidence="5" id="KW-0596">Phosphopantetheine</keyword>
<keyword evidence="11" id="KW-1185">Reference proteome</keyword>
<name>A0A1C4WU89_MICVI</name>
<dbReference type="Gene3D" id="3.40.50.980">
    <property type="match status" value="2"/>
</dbReference>
<dbReference type="FunFam" id="3.30.559.30:FF:000006">
    <property type="entry name" value="Yersiniabactin polyketide/non-ribosomal peptide synthetase"/>
    <property type="match status" value="2"/>
</dbReference>
<dbReference type="PROSITE" id="PS00455">
    <property type="entry name" value="AMP_BINDING"/>
    <property type="match status" value="1"/>
</dbReference>
<feature type="domain" description="Carrier" evidence="9">
    <location>
        <begin position="1083"/>
        <end position="1157"/>
    </location>
</feature>
<evidence type="ECO:0000256" key="1">
    <source>
        <dbReference type="ARBA" id="ARBA00001957"/>
    </source>
</evidence>
<dbReference type="EMBL" id="LT607411">
    <property type="protein sequence ID" value="SCE99441.1"/>
    <property type="molecule type" value="Genomic_DNA"/>
</dbReference>
<dbReference type="GO" id="GO:0008610">
    <property type="term" value="P:lipid biosynthetic process"/>
    <property type="evidence" value="ECO:0007669"/>
    <property type="project" value="UniProtKB-ARBA"/>
</dbReference>
<dbReference type="InterPro" id="IPR001242">
    <property type="entry name" value="Condensation_dom"/>
</dbReference>
<evidence type="ECO:0000313" key="11">
    <source>
        <dbReference type="Proteomes" id="UP000198242"/>
    </source>
</evidence>
<dbReference type="InterPro" id="IPR023213">
    <property type="entry name" value="CAT-like_dom_sf"/>
</dbReference>
<dbReference type="InterPro" id="IPR025110">
    <property type="entry name" value="AMP-bd_C"/>
</dbReference>
<keyword evidence="7" id="KW-0436">Ligase</keyword>
<dbReference type="Pfam" id="PF13193">
    <property type="entry name" value="AMP-binding_C"/>
    <property type="match status" value="1"/>
</dbReference>
<reference evidence="11" key="1">
    <citation type="submission" date="2016-06" db="EMBL/GenBank/DDBJ databases">
        <authorList>
            <person name="Varghese N."/>
            <person name="Submissions Spin"/>
        </authorList>
    </citation>
    <scope>NUCLEOTIDE SEQUENCE [LARGE SCALE GENOMIC DNA]</scope>
    <source>
        <strain evidence="11">DSM 43909</strain>
    </source>
</reference>
<dbReference type="PROSITE" id="PS00012">
    <property type="entry name" value="PHOSPHOPANTETHEINE"/>
    <property type="match status" value="2"/>
</dbReference>
<evidence type="ECO:0000256" key="5">
    <source>
        <dbReference type="ARBA" id="ARBA00022450"/>
    </source>
</evidence>
<dbReference type="GO" id="GO:0005737">
    <property type="term" value="C:cytoplasm"/>
    <property type="evidence" value="ECO:0007669"/>
    <property type="project" value="TreeGrafter"/>
</dbReference>
<gene>
    <name evidence="10" type="ORF">GA0074695_2736</name>
</gene>
<dbReference type="Gene3D" id="3.30.559.30">
    <property type="entry name" value="Nonribosomal peptide synthetase, condensation domain"/>
    <property type="match status" value="3"/>
</dbReference>
<dbReference type="SUPFAM" id="SSF56801">
    <property type="entry name" value="Acetyl-CoA synthetase-like"/>
    <property type="match status" value="1"/>
</dbReference>
<feature type="domain" description="Carrier" evidence="9">
    <location>
        <begin position="1639"/>
        <end position="1713"/>
    </location>
</feature>
<accession>A0A1C4WU89</accession>
<dbReference type="SUPFAM" id="SSF47336">
    <property type="entry name" value="ACP-like"/>
    <property type="match status" value="3"/>
</dbReference>
<dbReference type="GO" id="GO:0031177">
    <property type="term" value="F:phosphopantetheine binding"/>
    <property type="evidence" value="ECO:0007669"/>
    <property type="project" value="InterPro"/>
</dbReference>
<evidence type="ECO:0000256" key="7">
    <source>
        <dbReference type="ARBA" id="ARBA00022598"/>
    </source>
</evidence>
<dbReference type="InterPro" id="IPR045851">
    <property type="entry name" value="AMP-bd_C_sf"/>
</dbReference>
<dbReference type="InterPro" id="IPR000873">
    <property type="entry name" value="AMP-dep_synth/lig_dom"/>
</dbReference>
<dbReference type="SUPFAM" id="SSF52777">
    <property type="entry name" value="CoA-dependent acyltransferases"/>
    <property type="match status" value="6"/>
</dbReference>
<dbReference type="Pfam" id="PF00550">
    <property type="entry name" value="PP-binding"/>
    <property type="match status" value="3"/>
</dbReference>
<comment type="similarity">
    <text evidence="3">Belongs to the ATP-dependent AMP-binding enzyme family. MbtB subfamily.</text>
</comment>
<dbReference type="OrthoDB" id="5476914at2"/>
<proteinExistence type="inferred from homology"/>
<dbReference type="InterPro" id="IPR010071">
    <property type="entry name" value="AA_adenyl_dom"/>
</dbReference>
<dbReference type="Proteomes" id="UP000198242">
    <property type="component" value="Chromosome I"/>
</dbReference>
<dbReference type="Gene3D" id="3.30.559.10">
    <property type="entry name" value="Chloramphenicol acetyltransferase-like domain"/>
    <property type="match status" value="3"/>
</dbReference>
<comment type="pathway">
    <text evidence="2">Siderophore biosynthesis; mycobactin biosynthesis.</text>
</comment>
<evidence type="ECO:0000313" key="10">
    <source>
        <dbReference type="EMBL" id="SCE99441.1"/>
    </source>
</evidence>
<dbReference type="InterPro" id="IPR006162">
    <property type="entry name" value="Ppantetheine_attach_site"/>
</dbReference>
<dbReference type="InterPro" id="IPR020845">
    <property type="entry name" value="AMP-binding_CS"/>
</dbReference>
<evidence type="ECO:0000256" key="6">
    <source>
        <dbReference type="ARBA" id="ARBA00022553"/>
    </source>
</evidence>
<evidence type="ECO:0000256" key="8">
    <source>
        <dbReference type="ARBA" id="ARBA00033440"/>
    </source>
</evidence>
<comment type="cofactor">
    <cofactor evidence="1">
        <name>pantetheine 4'-phosphate</name>
        <dbReference type="ChEBI" id="CHEBI:47942"/>
    </cofactor>
</comment>
<sequence length="2163" mass="236406">MNTVGVDESVKSGDDRRDMLLNADPATRRDLLRAYVRQLCSEVLPEWSPDTPDDEALFFESIAAAEFKAVIERDLDVAVPFTDLVEEPTVASLADLFARGLDAAAPGTSRLVEPDVSGRFEAFGLTDVQHAYWLGRSGLFELGGVSAHLYVEFESAGFDVARASWAFRCLVDRHDMLRAVVRADGRQQVLESVPDFEVEFEDLSGLPESAAWERVASVRQRLSHEVRPADVWPLFGVVAQVLPGGRWRVHVSFDLLVADAGSIQLLLDEWVRLYAEPDVVLAPVGLSFRDYVGALSRLEGSAAALRARDYWLGRLGSLPPAPELPLVAGGNAGGRFVRREFVLDRARWRALRSAAVAAGVTPSVLVAAAYAEVLAAWSKSRWFTVNVTVGDRLPVHPDVSRVVGDFTSLVLLEVDFRESRGFVERVRGLQRQLWRDLEHRAFGGVRVLRELARVHGVGRAVMPVVFTSVVGREFGGEGGELPGLGRVVSMVSQTPQVLLDHQIYERADGLVVSWDAVEERFPAGLLDAAFGEYERLLHRLGDDPDCWHHDRLVRAPEEHLHLTTPPAGDDVPDGLLQQAVTAYADAHPHRTAVVSTGRTLTYGELLSRSRRVARRLAEWGVARGDLVAICMDKGWEQVVGVLGVLDAAAGYVPIDAGWPQQRIADVCQQTRAGVVLTQRAVAGRTDWPSGVRVAAVDDDEVWAGVDDAPVPVAGEPTDVAYVIFTSGSTGRPKGVVIDHRGALNTVVDVNRRFEVGPGDRVLAVSSLSFDLSVWDIFGPLSVGGAVVLPDPGTSRDPEHWARLVAEERVSIWNSVPALFELFVQYVADRPRDRDLPIRLALLSGDWIPLSLPDRARQVLPGLKPVSLGGATEGSIWSIFYPIEEVDPAWTSIPYGRPLTNQNVLVLDEQLEPRPVWAVGELYIGGAGVAKGYWGDPERTAERFITHPRTGAYLYRTGDLGRLLPDGTIEFLGREDFQVKVGGFRIELGEIETVILSHPAVAAATVTTIGDPRGTKRLAAYVVAEPSAASVPGGDEIKELCQQKLPAYMVPATVTALPELPLTPNGKVNRAALPAPHARRAHTPPATPVEQILAEIWADLLGAETVSTTDNLFELGADSLLALRAVAAVDARGLRLQIRDVFANPTIVAQATAVGAVGADELPRVEPDVSGRFEGFGLTDVQHAYWLGRSGLFELGGVSAHLYVEFESADFDAARASAAFRCLVDRHDMLRAVVRGDGRQQVLESLPDFEVEFEDLSGLPEEVVGERVAAVRERLSHEVRPADVWPLFGVVAQVLPGGRWRVHVSFDLLVADAGSIQVLLDEWVRRYAEPGLELAPVGLTFRDYMRALSQLESSAAFGRARDYWLGRLGSLPPAPELPLVAGGDGGNRFVRREFALDRGRWRALRSAAVAAGVTPSVLVAAAYAEVLAAWSKSRWFTVNVTVGDRLPVHPDVSRVVGDFTSLVLLEVDFRESRGFVERVRGLQRQLWRDLEHRAFGGVRVLRELARVHGVGRAVMPVVFTSVVGREFGGEGGELPGLGRVVSMVSQTPQVLLDHQIYERADGLVVSWDAVEERFPAGLLDAAFGEYERLLHRLADDPNCWTLPRLIEADDEHDATLSAHQGQERQALPARIAPAERVHTPPATPTERILADIWANLLGLEDVSTTDNLFELGADSLLALRAVADADGRGLKIDLREVFAHPTVRGQANRARAVASETGPAAVAGPSALTPSQLWFLQQDLPERHHWNDASFLLSLRRPLDLDLLRRSLRQILDHHDALRLRFTSSTGTWAGTIAAPEPAADLPFSVHNFATLTGPQQKKAVTEVSDALQRSLDLADGPLIRVAYFDLGQRPHCLLLLAHWLVVDHFSSRVLLEDLLACYRQYGTGAAAATLPGRTTPFPVWAAALAERARSPELVGQLPYWTDPVRRELSPLHLDGAGPNTLESLQTITLRLEHDVTEAVLRSVPRAFGTNIAAVLCTALVRSLPLPAAGERRVLIDLERHGRDLGLPGLDISRTVGRFSTIAPIMLELDHRADVAESLATIGRQLAAVPDQGHGYGLLRYLSEHGEQLRQMPPAQAGLNYVGQVDELFLRSDLLSVPRMSYGAQRSSTGTRFRSLDVLGYVMGRRLSFTIGYSTNLHSPATAESFAADFRSELERLVERAEES</sequence>
<keyword evidence="6" id="KW-0597">Phosphoprotein</keyword>
<dbReference type="FunFam" id="3.40.50.980:FF:000001">
    <property type="entry name" value="Non-ribosomal peptide synthetase"/>
    <property type="match status" value="1"/>
</dbReference>
<dbReference type="InterPro" id="IPR057737">
    <property type="entry name" value="Condensation_MtbB-like"/>
</dbReference>
<dbReference type="PANTHER" id="PTHR45527:SF10">
    <property type="entry name" value="PYOCHELIN SYNTHASE PCHF"/>
    <property type="match status" value="1"/>
</dbReference>
<dbReference type="RefSeq" id="WP_089006580.1">
    <property type="nucleotide sequence ID" value="NZ_LT607411.1"/>
</dbReference>
<dbReference type="FunFam" id="3.40.50.12780:FF:000012">
    <property type="entry name" value="Non-ribosomal peptide synthetase"/>
    <property type="match status" value="1"/>
</dbReference>
<evidence type="ECO:0000256" key="4">
    <source>
        <dbReference type="ARBA" id="ARBA00016743"/>
    </source>
</evidence>
<dbReference type="Gene3D" id="2.30.38.10">
    <property type="entry name" value="Luciferase, Domain 3"/>
    <property type="match status" value="1"/>
</dbReference>
<dbReference type="Gene3D" id="1.10.1200.10">
    <property type="entry name" value="ACP-like"/>
    <property type="match status" value="2"/>
</dbReference>
<dbReference type="InterPro" id="IPR036736">
    <property type="entry name" value="ACP-like_sf"/>
</dbReference>
<dbReference type="Pfam" id="PF00501">
    <property type="entry name" value="AMP-binding"/>
    <property type="match status" value="1"/>
</dbReference>
<dbReference type="Pfam" id="PF00668">
    <property type="entry name" value="Condensation"/>
    <property type="match status" value="3"/>
</dbReference>
<dbReference type="NCBIfam" id="TIGR01733">
    <property type="entry name" value="AA-adenyl-dom"/>
    <property type="match status" value="1"/>
</dbReference>
<dbReference type="FunFam" id="1.10.1200.10:FF:000005">
    <property type="entry name" value="Nonribosomal peptide synthetase 1"/>
    <property type="match status" value="1"/>
</dbReference>
<dbReference type="CDD" id="cd19535">
    <property type="entry name" value="Cyc_NRPS"/>
    <property type="match status" value="2"/>
</dbReference>
<dbReference type="InterPro" id="IPR020806">
    <property type="entry name" value="PKS_PP-bd"/>
</dbReference>
<dbReference type="GO" id="GO:0016874">
    <property type="term" value="F:ligase activity"/>
    <property type="evidence" value="ECO:0007669"/>
    <property type="project" value="UniProtKB-KW"/>
</dbReference>
<dbReference type="PANTHER" id="PTHR45527">
    <property type="entry name" value="NONRIBOSOMAL PEPTIDE SYNTHETASE"/>
    <property type="match status" value="1"/>
</dbReference>
<evidence type="ECO:0000256" key="2">
    <source>
        <dbReference type="ARBA" id="ARBA00005102"/>
    </source>
</evidence>